<keyword evidence="11 15" id="KW-0408">Iron</keyword>
<evidence type="ECO:0000256" key="14">
    <source>
        <dbReference type="ARBA" id="ARBA00024688"/>
    </source>
</evidence>
<dbReference type="PANTHER" id="PTHR22888:SF9">
    <property type="entry name" value="CYTOCHROME C OXIDASE SUBUNIT 2"/>
    <property type="match status" value="1"/>
</dbReference>
<dbReference type="PROSITE" id="PS51007">
    <property type="entry name" value="CYTC"/>
    <property type="match status" value="2"/>
</dbReference>
<dbReference type="InterPro" id="IPR002429">
    <property type="entry name" value="CcO_II-like_C"/>
</dbReference>
<evidence type="ECO:0000259" key="21">
    <source>
        <dbReference type="PROSITE" id="PS51007"/>
    </source>
</evidence>
<dbReference type="SUPFAM" id="SSF81464">
    <property type="entry name" value="Cytochrome c oxidase subunit II-like, transmembrane region"/>
    <property type="match status" value="1"/>
</dbReference>
<feature type="transmembrane region" description="Helical" evidence="18">
    <location>
        <begin position="14"/>
        <end position="39"/>
    </location>
</feature>
<evidence type="ECO:0000256" key="5">
    <source>
        <dbReference type="ARBA" id="ARBA00022660"/>
    </source>
</evidence>
<evidence type="ECO:0000256" key="2">
    <source>
        <dbReference type="ARBA" id="ARBA00007866"/>
    </source>
</evidence>
<dbReference type="PROSITE" id="PS00078">
    <property type="entry name" value="COX2"/>
    <property type="match status" value="1"/>
</dbReference>
<feature type="transmembrane region" description="Helical" evidence="18">
    <location>
        <begin position="60"/>
        <end position="78"/>
    </location>
</feature>
<dbReference type="InterPro" id="IPR014222">
    <property type="entry name" value="Cyt_c_oxidase_su2"/>
</dbReference>
<feature type="domain" description="Cytochrome oxidase subunit II copper A binding" evidence="19">
    <location>
        <begin position="89"/>
        <end position="199"/>
    </location>
</feature>
<dbReference type="Pfam" id="PF02790">
    <property type="entry name" value="COX2_TM"/>
    <property type="match status" value="1"/>
</dbReference>
<dbReference type="GO" id="GO:0005507">
    <property type="term" value="F:copper ion binding"/>
    <property type="evidence" value="ECO:0007669"/>
    <property type="project" value="InterPro"/>
</dbReference>
<evidence type="ECO:0000256" key="12">
    <source>
        <dbReference type="ARBA" id="ARBA00023008"/>
    </source>
</evidence>
<keyword evidence="7 15" id="KW-0479">Metal-binding</keyword>
<gene>
    <name evidence="22" type="ordered locus">Dde_1826</name>
</gene>
<dbReference type="InterPro" id="IPR001505">
    <property type="entry name" value="Copper_CuA"/>
</dbReference>
<evidence type="ECO:0000256" key="4">
    <source>
        <dbReference type="ARBA" id="ARBA00022617"/>
    </source>
</evidence>
<keyword evidence="4 15" id="KW-0349">Heme</keyword>
<dbReference type="KEGG" id="dde:Dde_1826"/>
<evidence type="ECO:0000256" key="6">
    <source>
        <dbReference type="ARBA" id="ARBA00022692"/>
    </source>
</evidence>
<evidence type="ECO:0000256" key="8">
    <source>
        <dbReference type="ARBA" id="ARBA00022967"/>
    </source>
</evidence>
<dbReference type="InterPro" id="IPR009056">
    <property type="entry name" value="Cyt_c-like_dom"/>
</dbReference>
<evidence type="ECO:0000256" key="11">
    <source>
        <dbReference type="ARBA" id="ARBA00023004"/>
    </source>
</evidence>
<dbReference type="STRING" id="207559.Dde_1826"/>
<evidence type="ECO:0000313" key="22">
    <source>
        <dbReference type="EMBL" id="ABB38623.1"/>
    </source>
</evidence>
<comment type="cofactor">
    <cofactor evidence="17">
        <name>Cu cation</name>
        <dbReference type="ChEBI" id="CHEBI:23378"/>
    </cofactor>
    <text evidence="17">Binds a copper A center.</text>
</comment>
<keyword evidence="12 17" id="KW-0186">Copper</keyword>
<dbReference type="PROSITE" id="PS50999">
    <property type="entry name" value="COX2_TM"/>
    <property type="match status" value="1"/>
</dbReference>
<comment type="function">
    <text evidence="14 17">Subunits I and II form the functional core of the enzyme complex. Electrons originating in cytochrome c are transferred via heme a and Cu(A) to the binuclear center formed by heme a3 and Cu(B).</text>
</comment>
<keyword evidence="6 16" id="KW-0812">Transmembrane</keyword>
<dbReference type="NCBIfam" id="TIGR02866">
    <property type="entry name" value="CoxB"/>
    <property type="match status" value="1"/>
</dbReference>
<proteinExistence type="inferred from homology"/>
<evidence type="ECO:0000256" key="1">
    <source>
        <dbReference type="ARBA" id="ARBA00004141"/>
    </source>
</evidence>
<comment type="similarity">
    <text evidence="2 16">Belongs to the cytochrome c oxidase subunit 2 family.</text>
</comment>
<dbReference type="GO" id="GO:0020037">
    <property type="term" value="F:heme binding"/>
    <property type="evidence" value="ECO:0007669"/>
    <property type="project" value="InterPro"/>
</dbReference>
<evidence type="ECO:0000259" key="20">
    <source>
        <dbReference type="PROSITE" id="PS50999"/>
    </source>
</evidence>
<dbReference type="Gene3D" id="1.10.287.90">
    <property type="match status" value="1"/>
</dbReference>
<comment type="subcellular location">
    <subcellularLocation>
        <location evidence="16">Cell membrane</location>
        <topology evidence="16">Multi-pass membrane protein</topology>
    </subcellularLocation>
    <subcellularLocation>
        <location evidence="1">Membrane</location>
        <topology evidence="1">Multi-pass membrane protein</topology>
    </subcellularLocation>
</comment>
<keyword evidence="23" id="KW-1185">Reference proteome</keyword>
<protein>
    <recommendedName>
        <fullName evidence="17">Cytochrome c oxidase subunit 2</fullName>
        <ecNumber evidence="17">7.1.1.9</ecNumber>
    </recommendedName>
</protein>
<dbReference type="EMBL" id="CP000112">
    <property type="protein sequence ID" value="ABB38623.1"/>
    <property type="molecule type" value="Genomic_DNA"/>
</dbReference>
<dbReference type="InterPro" id="IPR011759">
    <property type="entry name" value="Cyt_c_oxidase_su2_TM_dom"/>
</dbReference>
<dbReference type="EC" id="7.1.1.9" evidence="17"/>
<dbReference type="Proteomes" id="UP000002710">
    <property type="component" value="Chromosome"/>
</dbReference>
<evidence type="ECO:0000256" key="17">
    <source>
        <dbReference type="RuleBase" id="RU004024"/>
    </source>
</evidence>
<evidence type="ECO:0000256" key="10">
    <source>
        <dbReference type="ARBA" id="ARBA00022989"/>
    </source>
</evidence>
<dbReference type="eggNOG" id="COG1622">
    <property type="taxonomic scope" value="Bacteria"/>
</dbReference>
<keyword evidence="3 16" id="KW-0813">Transport</keyword>
<dbReference type="RefSeq" id="WP_011367750.1">
    <property type="nucleotide sequence ID" value="NC_007519.1"/>
</dbReference>
<keyword evidence="9 16" id="KW-0249">Electron transport</keyword>
<evidence type="ECO:0000256" key="18">
    <source>
        <dbReference type="SAM" id="Phobius"/>
    </source>
</evidence>
<keyword evidence="8" id="KW-1278">Translocase</keyword>
<dbReference type="GO" id="GO:0004129">
    <property type="term" value="F:cytochrome-c oxidase activity"/>
    <property type="evidence" value="ECO:0007669"/>
    <property type="project" value="UniProtKB-EC"/>
</dbReference>
<sequence>MFPQSLSPVQQVDLAFYVIFGISIAILVCITACMLWFAWRYHHTRNPKPARFDGNVTAEVLWTVIPSLLVMGMFYYGWIGFKALRSVPANAMEVKVTARMWSWVFEYPNGKRANTLYVPVNKAIRLDMTSADVLHSFYVPAFRIKMDTVPGMDTYAWFKAERTGEYDILCAEYCGLKHANMLSTVAVMPEKDFEDWLNATEQTDDEAKALALLETHGCISCHSLDGSPGLGPTLKDIYGAERPIIMPDGTKTTMVADEQYLRRALLQPNAEVVEGYDPMMPSYQDSVPPGEIDLMVGWMLNRNQSAISAGRKLMQEEGCISCHSTDGSEIMGPSVKNLYGYQRLVIEDGTERTVTADESYLIESIINPSEKLTKGYDPVMPPYEMDEERLNALVEYMKSLSDKNGKAQ</sequence>
<dbReference type="SUPFAM" id="SSF46626">
    <property type="entry name" value="Cytochrome c"/>
    <property type="match status" value="1"/>
</dbReference>
<dbReference type="PANTHER" id="PTHR22888">
    <property type="entry name" value="CYTOCHROME C OXIDASE, SUBUNIT II"/>
    <property type="match status" value="1"/>
</dbReference>
<keyword evidence="13 18" id="KW-0472">Membrane</keyword>
<comment type="catalytic activity">
    <reaction evidence="17">
        <text>4 Fe(II)-[cytochrome c] + O2 + 8 H(+)(in) = 4 Fe(III)-[cytochrome c] + 2 H2O + 4 H(+)(out)</text>
        <dbReference type="Rhea" id="RHEA:11436"/>
        <dbReference type="Rhea" id="RHEA-COMP:10350"/>
        <dbReference type="Rhea" id="RHEA-COMP:14399"/>
        <dbReference type="ChEBI" id="CHEBI:15377"/>
        <dbReference type="ChEBI" id="CHEBI:15378"/>
        <dbReference type="ChEBI" id="CHEBI:15379"/>
        <dbReference type="ChEBI" id="CHEBI:29033"/>
        <dbReference type="ChEBI" id="CHEBI:29034"/>
        <dbReference type="EC" id="7.1.1.9"/>
    </reaction>
</comment>
<evidence type="ECO:0000313" key="23">
    <source>
        <dbReference type="Proteomes" id="UP000002710"/>
    </source>
</evidence>
<dbReference type="GO" id="GO:0042773">
    <property type="term" value="P:ATP synthesis coupled electron transport"/>
    <property type="evidence" value="ECO:0007669"/>
    <property type="project" value="TreeGrafter"/>
</dbReference>
<dbReference type="HOGENOM" id="CLU_036876_1_0_7"/>
<dbReference type="GO" id="GO:0016491">
    <property type="term" value="F:oxidoreductase activity"/>
    <property type="evidence" value="ECO:0007669"/>
    <property type="project" value="InterPro"/>
</dbReference>
<feature type="domain" description="Cytochrome oxidase subunit II transmembrane region profile" evidence="20">
    <location>
        <begin position="1"/>
        <end position="88"/>
    </location>
</feature>
<keyword evidence="10 18" id="KW-1133">Transmembrane helix</keyword>
<name>Q310M3_OLEA2</name>
<dbReference type="InterPro" id="IPR045187">
    <property type="entry name" value="CcO_II"/>
</dbReference>
<dbReference type="InterPro" id="IPR008972">
    <property type="entry name" value="Cupredoxin"/>
</dbReference>
<evidence type="ECO:0000256" key="15">
    <source>
        <dbReference type="PROSITE-ProRule" id="PRU00433"/>
    </source>
</evidence>
<dbReference type="PROSITE" id="PS50857">
    <property type="entry name" value="COX2_CUA"/>
    <property type="match status" value="1"/>
</dbReference>
<dbReference type="Gene3D" id="2.60.40.420">
    <property type="entry name" value="Cupredoxins - blue copper proteins"/>
    <property type="match status" value="1"/>
</dbReference>
<dbReference type="InterPro" id="IPR036909">
    <property type="entry name" value="Cyt_c-like_dom_sf"/>
</dbReference>
<dbReference type="SUPFAM" id="SSF49503">
    <property type="entry name" value="Cupredoxins"/>
    <property type="match status" value="1"/>
</dbReference>
<evidence type="ECO:0000256" key="3">
    <source>
        <dbReference type="ARBA" id="ARBA00022448"/>
    </source>
</evidence>
<evidence type="ECO:0000256" key="7">
    <source>
        <dbReference type="ARBA" id="ARBA00022723"/>
    </source>
</evidence>
<dbReference type="InterPro" id="IPR036257">
    <property type="entry name" value="Cyt_c_oxidase_su2_TM_sf"/>
</dbReference>
<evidence type="ECO:0000256" key="9">
    <source>
        <dbReference type="ARBA" id="ARBA00022982"/>
    </source>
</evidence>
<keyword evidence="5 16" id="KW-0679">Respiratory chain</keyword>
<dbReference type="GO" id="GO:0005886">
    <property type="term" value="C:plasma membrane"/>
    <property type="evidence" value="ECO:0007669"/>
    <property type="project" value="UniProtKB-SubCell"/>
</dbReference>
<dbReference type="CDD" id="cd13915">
    <property type="entry name" value="CuRO_HCO_II_like_2"/>
    <property type="match status" value="1"/>
</dbReference>
<feature type="domain" description="Cytochrome c" evidence="21">
    <location>
        <begin position="305"/>
        <end position="401"/>
    </location>
</feature>
<organism evidence="22 23">
    <name type="scientific">Oleidesulfovibrio alaskensis (strain ATCC BAA-1058 / DSM 17464 / G20)</name>
    <name type="common">Desulfovibrio alaskensis</name>
    <dbReference type="NCBI Taxonomy" id="207559"/>
    <lineage>
        <taxon>Bacteria</taxon>
        <taxon>Pseudomonadati</taxon>
        <taxon>Thermodesulfobacteriota</taxon>
        <taxon>Desulfovibrionia</taxon>
        <taxon>Desulfovibrionales</taxon>
        <taxon>Desulfovibrionaceae</taxon>
        <taxon>Oleidesulfovibrio</taxon>
    </lineage>
</organism>
<feature type="domain" description="Cytochrome c" evidence="21">
    <location>
        <begin position="204"/>
        <end position="303"/>
    </location>
</feature>
<dbReference type="AlphaFoldDB" id="Q310M3"/>
<reference evidence="22 23" key="1">
    <citation type="journal article" date="2011" name="J. Bacteriol.">
        <title>Complete genome sequence and updated annotation of Desulfovibrio alaskensis G20.</title>
        <authorList>
            <person name="Hauser L.J."/>
            <person name="Land M.L."/>
            <person name="Brown S.D."/>
            <person name="Larimer F."/>
            <person name="Keller K.L."/>
            <person name="Rapp-Giles B.J."/>
            <person name="Price M.N."/>
            <person name="Lin M."/>
            <person name="Bruce D.C."/>
            <person name="Detter J.C."/>
            <person name="Tapia R."/>
            <person name="Han C.S."/>
            <person name="Goodwin L.A."/>
            <person name="Cheng J.F."/>
            <person name="Pitluck S."/>
            <person name="Copeland A."/>
            <person name="Lucas S."/>
            <person name="Nolan M."/>
            <person name="Lapidus A.L."/>
            <person name="Palumbo A.V."/>
            <person name="Wall J.D."/>
        </authorList>
    </citation>
    <scope>NUCLEOTIDE SEQUENCE [LARGE SCALE GENOMIC DNA]</scope>
    <source>
        <strain evidence="23">ATCC BAA 1058 / DSM 17464 / G20</strain>
    </source>
</reference>
<dbReference type="eggNOG" id="COG2010">
    <property type="taxonomic scope" value="Bacteria"/>
</dbReference>
<accession>Q310M3</accession>
<dbReference type="Pfam" id="PF00034">
    <property type="entry name" value="Cytochrom_C"/>
    <property type="match status" value="1"/>
</dbReference>
<dbReference type="Gene3D" id="1.10.760.10">
    <property type="entry name" value="Cytochrome c-like domain"/>
    <property type="match status" value="2"/>
</dbReference>
<evidence type="ECO:0000256" key="16">
    <source>
        <dbReference type="RuleBase" id="RU000456"/>
    </source>
</evidence>
<evidence type="ECO:0000259" key="19">
    <source>
        <dbReference type="PROSITE" id="PS50857"/>
    </source>
</evidence>
<dbReference type="Pfam" id="PF00116">
    <property type="entry name" value="COX2"/>
    <property type="match status" value="1"/>
</dbReference>
<evidence type="ECO:0000256" key="13">
    <source>
        <dbReference type="ARBA" id="ARBA00023136"/>
    </source>
</evidence>